<dbReference type="Gene3D" id="3.40.30.10">
    <property type="entry name" value="Glutaredoxin"/>
    <property type="match status" value="1"/>
</dbReference>
<comment type="similarity">
    <text evidence="1">Belongs to the GST superfamily. NadH family.</text>
</comment>
<organism evidence="3 4">
    <name type="scientific">Paractinoplanes ovalisporus</name>
    <dbReference type="NCBI Taxonomy" id="2810368"/>
    <lineage>
        <taxon>Bacteria</taxon>
        <taxon>Bacillati</taxon>
        <taxon>Actinomycetota</taxon>
        <taxon>Actinomycetes</taxon>
        <taxon>Micromonosporales</taxon>
        <taxon>Micromonosporaceae</taxon>
        <taxon>Paractinoplanes</taxon>
    </lineage>
</organism>
<evidence type="ECO:0000313" key="4">
    <source>
        <dbReference type="Proteomes" id="UP000632138"/>
    </source>
</evidence>
<accession>A0ABS2AI76</accession>
<comment type="catalytic activity">
    <reaction evidence="1">
        <text>2-hydroxychromene-2-carboxylate = (3E)-4-(2-hydroxyphenyl)-2-oxobut-3-enoate</text>
        <dbReference type="Rhea" id="RHEA:27401"/>
        <dbReference type="ChEBI" id="CHEBI:59350"/>
        <dbReference type="ChEBI" id="CHEBI:59353"/>
        <dbReference type="EC" id="5.99.1.4"/>
    </reaction>
</comment>
<dbReference type="InterPro" id="IPR001853">
    <property type="entry name" value="DSBA-like_thioredoxin_dom"/>
</dbReference>
<evidence type="ECO:0000313" key="3">
    <source>
        <dbReference type="EMBL" id="MBM2619531.1"/>
    </source>
</evidence>
<keyword evidence="1" id="KW-0413">Isomerase</keyword>
<dbReference type="PIRSF" id="PIRSF006386">
    <property type="entry name" value="HCCAis_GSTk"/>
    <property type="match status" value="1"/>
</dbReference>
<dbReference type="PANTHER" id="PTHR42943">
    <property type="entry name" value="GLUTATHIONE S-TRANSFERASE KAPPA"/>
    <property type="match status" value="1"/>
</dbReference>
<feature type="domain" description="DSBA-like thioredoxin" evidence="2">
    <location>
        <begin position="9"/>
        <end position="200"/>
    </location>
</feature>
<protein>
    <recommendedName>
        <fullName evidence="1">2-hydroxychromene-2-carboxylate isomerase</fullName>
        <ecNumber evidence="1">5.99.1.4</ecNumber>
    </recommendedName>
</protein>
<dbReference type="EMBL" id="JAENHP010000010">
    <property type="protein sequence ID" value="MBM2619531.1"/>
    <property type="molecule type" value="Genomic_DNA"/>
</dbReference>
<dbReference type="SUPFAM" id="SSF52833">
    <property type="entry name" value="Thioredoxin-like"/>
    <property type="match status" value="1"/>
</dbReference>
<gene>
    <name evidence="3" type="ORF">JIG36_28650</name>
</gene>
<dbReference type="RefSeq" id="WP_203379515.1">
    <property type="nucleotide sequence ID" value="NZ_JAENHP010000010.1"/>
</dbReference>
<dbReference type="InterPro" id="IPR036249">
    <property type="entry name" value="Thioredoxin-like_sf"/>
</dbReference>
<evidence type="ECO:0000259" key="2">
    <source>
        <dbReference type="Pfam" id="PF01323"/>
    </source>
</evidence>
<evidence type="ECO:0000256" key="1">
    <source>
        <dbReference type="PIRNR" id="PIRNR006386"/>
    </source>
</evidence>
<keyword evidence="4" id="KW-1185">Reference proteome</keyword>
<dbReference type="InterPro" id="IPR014440">
    <property type="entry name" value="HCCAis_GSTk"/>
</dbReference>
<reference evidence="3 4" key="1">
    <citation type="submission" date="2021-01" db="EMBL/GenBank/DDBJ databases">
        <title>Actinoplanes sp. nov. LDG1-06 isolated from lichen.</title>
        <authorList>
            <person name="Saeng-In P."/>
            <person name="Phongsopitanun W."/>
            <person name="Kanchanasin P."/>
            <person name="Yuki M."/>
            <person name="Kudo T."/>
            <person name="Ohkuma M."/>
            <person name="Tanasupawat S."/>
        </authorList>
    </citation>
    <scope>NUCLEOTIDE SEQUENCE [LARGE SCALE GENOMIC DNA]</scope>
    <source>
        <strain evidence="3 4">LDG1-06</strain>
    </source>
</reference>
<name>A0ABS2AI76_9ACTN</name>
<comment type="caution">
    <text evidence="3">The sequence shown here is derived from an EMBL/GenBank/DDBJ whole genome shotgun (WGS) entry which is preliminary data.</text>
</comment>
<dbReference type="Pfam" id="PF01323">
    <property type="entry name" value="DSBA"/>
    <property type="match status" value="1"/>
</dbReference>
<dbReference type="InterPro" id="IPR051924">
    <property type="entry name" value="GST_Kappa/NadH"/>
</dbReference>
<dbReference type="EC" id="5.99.1.4" evidence="1"/>
<dbReference type="PANTHER" id="PTHR42943:SF2">
    <property type="entry name" value="GLUTATHIONE S-TRANSFERASE KAPPA 1"/>
    <property type="match status" value="1"/>
</dbReference>
<sequence length="237" mass="26604">MARKPARWYFSFRSPYSWFAYRDLITAHPEVADAITWIPFWEPDEHSERHLSQAGVEFPYTPMGRDKHFYILQDTRRLAESRALSMVWPVDRQPHWEVAHLGWIAARTYGLEREFADAVFEARWEHGADICDVTVVEELGVRAGLPLGTVKAALDDPAIREEAGRALVSSAKDGVFGVPFFIVGRHKFWGVDRLPLFAEAWRASQPDRVTIPPVVTLPAAELPVLATADAGHAGGCG</sequence>
<proteinExistence type="inferred from homology"/>
<dbReference type="Proteomes" id="UP000632138">
    <property type="component" value="Unassembled WGS sequence"/>
</dbReference>